<feature type="transmembrane region" description="Helical" evidence="6">
    <location>
        <begin position="64"/>
        <end position="81"/>
    </location>
</feature>
<accession>A0A8H3E6Y4</accession>
<dbReference type="PANTHER" id="PTHR11814">
    <property type="entry name" value="SULFATE TRANSPORTER"/>
    <property type="match status" value="1"/>
</dbReference>
<dbReference type="GO" id="GO:0016020">
    <property type="term" value="C:membrane"/>
    <property type="evidence" value="ECO:0007669"/>
    <property type="project" value="UniProtKB-SubCell"/>
</dbReference>
<evidence type="ECO:0000313" key="9">
    <source>
        <dbReference type="Proteomes" id="UP000663827"/>
    </source>
</evidence>
<dbReference type="InterPro" id="IPR001902">
    <property type="entry name" value="SLC26A/SulP_fam"/>
</dbReference>
<protein>
    <recommendedName>
        <fullName evidence="7">SLC26A/SulP transporter domain-containing protein</fullName>
    </recommendedName>
</protein>
<comment type="subcellular location">
    <subcellularLocation>
        <location evidence="1">Membrane</location>
        <topology evidence="1">Multi-pass membrane protein</topology>
    </subcellularLocation>
</comment>
<proteinExistence type="predicted"/>
<feature type="transmembrane region" description="Helical" evidence="6">
    <location>
        <begin position="117"/>
        <end position="149"/>
    </location>
</feature>
<feature type="compositionally biased region" description="Basic and acidic residues" evidence="5">
    <location>
        <begin position="196"/>
        <end position="212"/>
    </location>
</feature>
<evidence type="ECO:0000313" key="8">
    <source>
        <dbReference type="EMBL" id="CAE7224193.1"/>
    </source>
</evidence>
<feature type="domain" description="SLC26A/SulP transporter" evidence="7">
    <location>
        <begin position="6"/>
        <end position="151"/>
    </location>
</feature>
<dbReference type="AlphaFoldDB" id="A0A8H3E6Y4"/>
<dbReference type="InterPro" id="IPR011547">
    <property type="entry name" value="SLC26A/SulP_dom"/>
</dbReference>
<reference evidence="8" key="1">
    <citation type="submission" date="2021-01" db="EMBL/GenBank/DDBJ databases">
        <authorList>
            <person name="Kaushik A."/>
        </authorList>
    </citation>
    <scope>NUCLEOTIDE SEQUENCE</scope>
    <source>
        <strain evidence="8">AG5</strain>
    </source>
</reference>
<name>A0A8H3E6Y4_9AGAM</name>
<evidence type="ECO:0000256" key="2">
    <source>
        <dbReference type="ARBA" id="ARBA00022692"/>
    </source>
</evidence>
<evidence type="ECO:0000256" key="3">
    <source>
        <dbReference type="ARBA" id="ARBA00022989"/>
    </source>
</evidence>
<evidence type="ECO:0000259" key="7">
    <source>
        <dbReference type="Pfam" id="PF00916"/>
    </source>
</evidence>
<dbReference type="EMBL" id="CAJNJQ010006224">
    <property type="protein sequence ID" value="CAE7224193.1"/>
    <property type="molecule type" value="Genomic_DNA"/>
</dbReference>
<dbReference type="Proteomes" id="UP000663827">
    <property type="component" value="Unassembled WGS sequence"/>
</dbReference>
<comment type="caution">
    <text evidence="8">The sequence shown here is derived from an EMBL/GenBank/DDBJ whole genome shotgun (WGS) entry which is preliminary data.</text>
</comment>
<organism evidence="8 9">
    <name type="scientific">Rhizoctonia solani</name>
    <dbReference type="NCBI Taxonomy" id="456999"/>
    <lineage>
        <taxon>Eukaryota</taxon>
        <taxon>Fungi</taxon>
        <taxon>Dikarya</taxon>
        <taxon>Basidiomycota</taxon>
        <taxon>Agaricomycotina</taxon>
        <taxon>Agaricomycetes</taxon>
        <taxon>Cantharellales</taxon>
        <taxon>Ceratobasidiaceae</taxon>
        <taxon>Rhizoctonia</taxon>
    </lineage>
</organism>
<dbReference type="GO" id="GO:0055085">
    <property type="term" value="P:transmembrane transport"/>
    <property type="evidence" value="ECO:0007669"/>
    <property type="project" value="InterPro"/>
</dbReference>
<sequence length="212" mass="22579">MKNRHLSPEYRPYTSFFEVSVYCFFATPKDVSIGSVAGMAPQVANVLKRVQNAHLGMYTGPETAVVLAFICGITVLGIGLLRTGRLAGFMPVQAVSGFMIGSTISVVAGQVPAPLEYVIWFAGVLVSIFSSIENGIYTSIIASVALLLVRITVPGGQFLGRVTPSSGDKKQSRDVYAPLSINGGDEPKCQGGSSDQRSDHLSPGRLDHVPKF</sequence>
<gene>
    <name evidence="8" type="ORF">RDB_LOCUS171938</name>
</gene>
<keyword evidence="3 6" id="KW-1133">Transmembrane helix</keyword>
<feature type="region of interest" description="Disordered" evidence="5">
    <location>
        <begin position="162"/>
        <end position="212"/>
    </location>
</feature>
<evidence type="ECO:0000256" key="5">
    <source>
        <dbReference type="SAM" id="MobiDB-lite"/>
    </source>
</evidence>
<evidence type="ECO:0000256" key="4">
    <source>
        <dbReference type="ARBA" id="ARBA00023136"/>
    </source>
</evidence>
<evidence type="ECO:0000256" key="1">
    <source>
        <dbReference type="ARBA" id="ARBA00004141"/>
    </source>
</evidence>
<keyword evidence="2 6" id="KW-0812">Transmembrane</keyword>
<keyword evidence="4 6" id="KW-0472">Membrane</keyword>
<dbReference type="Pfam" id="PF00916">
    <property type="entry name" value="Sulfate_transp"/>
    <property type="match status" value="1"/>
</dbReference>
<feature type="transmembrane region" description="Helical" evidence="6">
    <location>
        <begin position="88"/>
        <end position="111"/>
    </location>
</feature>
<evidence type="ECO:0000256" key="6">
    <source>
        <dbReference type="SAM" id="Phobius"/>
    </source>
</evidence>